<evidence type="ECO:0000259" key="3">
    <source>
        <dbReference type="PROSITE" id="PS51186"/>
    </source>
</evidence>
<dbReference type="InterPro" id="IPR000182">
    <property type="entry name" value="GNAT_dom"/>
</dbReference>
<dbReference type="PROSITE" id="PS51186">
    <property type="entry name" value="GNAT"/>
    <property type="match status" value="1"/>
</dbReference>
<proteinExistence type="predicted"/>
<organism evidence="4 5">
    <name type="scientific">Micromonospora yangpuensis</name>
    <dbReference type="NCBI Taxonomy" id="683228"/>
    <lineage>
        <taxon>Bacteria</taxon>
        <taxon>Bacillati</taxon>
        <taxon>Actinomycetota</taxon>
        <taxon>Actinomycetes</taxon>
        <taxon>Micromonosporales</taxon>
        <taxon>Micromonosporaceae</taxon>
        <taxon>Micromonospora</taxon>
    </lineage>
</organism>
<evidence type="ECO:0000256" key="1">
    <source>
        <dbReference type="ARBA" id="ARBA00022679"/>
    </source>
</evidence>
<dbReference type="STRING" id="683228.GA0070617_5428"/>
<dbReference type="AlphaFoldDB" id="A0A1C6VD40"/>
<evidence type="ECO:0000313" key="5">
    <source>
        <dbReference type="Proteomes" id="UP000198937"/>
    </source>
</evidence>
<protein>
    <submittedName>
        <fullName evidence="4">L-amino acid N-acyltransferase YncA</fullName>
    </submittedName>
</protein>
<dbReference type="Proteomes" id="UP000198937">
    <property type="component" value="Unassembled WGS sequence"/>
</dbReference>
<dbReference type="EMBL" id="FMIA01000002">
    <property type="protein sequence ID" value="SCL64266.1"/>
    <property type="molecule type" value="Genomic_DNA"/>
</dbReference>
<dbReference type="SUPFAM" id="SSF55729">
    <property type="entry name" value="Acyl-CoA N-acyltransferases (Nat)"/>
    <property type="match status" value="2"/>
</dbReference>
<name>A0A1C6VD40_9ACTN</name>
<dbReference type="GO" id="GO:0016747">
    <property type="term" value="F:acyltransferase activity, transferring groups other than amino-acyl groups"/>
    <property type="evidence" value="ECO:0007669"/>
    <property type="project" value="InterPro"/>
</dbReference>
<accession>A0A1C6VD40</accession>
<dbReference type="InterPro" id="IPR016181">
    <property type="entry name" value="Acyl_CoA_acyltransferase"/>
</dbReference>
<evidence type="ECO:0000256" key="2">
    <source>
        <dbReference type="ARBA" id="ARBA00023315"/>
    </source>
</evidence>
<dbReference type="InterPro" id="IPR050832">
    <property type="entry name" value="Bact_Acetyltransf"/>
</dbReference>
<dbReference type="Gene3D" id="3.40.630.30">
    <property type="match status" value="1"/>
</dbReference>
<evidence type="ECO:0000313" key="4">
    <source>
        <dbReference type="EMBL" id="SCL64266.1"/>
    </source>
</evidence>
<dbReference type="PANTHER" id="PTHR43877:SF8">
    <property type="entry name" value="N-ACETYLGLUTAMATE SYNTHASE-RELATED"/>
    <property type="match status" value="1"/>
</dbReference>
<dbReference type="CDD" id="cd04301">
    <property type="entry name" value="NAT_SF"/>
    <property type="match status" value="1"/>
</dbReference>
<reference evidence="4 5" key="1">
    <citation type="submission" date="2016-06" db="EMBL/GenBank/DDBJ databases">
        <authorList>
            <person name="Kjaerup R.B."/>
            <person name="Dalgaard T.S."/>
            <person name="Juul-Madsen H.R."/>
        </authorList>
    </citation>
    <scope>NUCLEOTIDE SEQUENCE [LARGE SCALE GENOMIC DNA]</scope>
    <source>
        <strain evidence="4 5">DSM 45577</strain>
    </source>
</reference>
<dbReference type="PANTHER" id="PTHR43877">
    <property type="entry name" value="AMINOALKYLPHOSPHONATE N-ACETYLTRANSFERASE-RELATED-RELATED"/>
    <property type="match status" value="1"/>
</dbReference>
<dbReference type="Pfam" id="PF00583">
    <property type="entry name" value="Acetyltransf_1"/>
    <property type="match status" value="1"/>
</dbReference>
<gene>
    <name evidence="4" type="ORF">GA0070617_5428</name>
</gene>
<sequence length="367" mass="40397">MRSSLPTNLLRASEKFAGPKSFRGAPSTAMSIAITPIEAHDQATIDEAYRIGVAAGDADLPDLPVVRRRFEGALRHPMPGNLPVWALARLDGVPAGYYAVELPQLDNTDNATIDLVVHPAYRRRGVGRALHAHALGLLRERGRKRLVGMAVDALPGGPSRSPAGSAFAASTGAAPVLVEARRRLDVTTVEQAALDAALAEAWTRADGYRLVGWRQNTPEEYVADIAYLDGRLMMDAPLGDLEWEPEAVDAERVRGAERALDARGRRRYHQGVVHVASGRVVAWTLLDVDPDASWHAFQQITLVDPAHRGHRLGLIVKIENLRYAMTHEPQLRVVDTWNATTNQHMIAINEQLGYRPVDNWTDWQLTL</sequence>
<keyword evidence="1 4" id="KW-0808">Transferase</keyword>
<feature type="domain" description="N-acetyltransferase" evidence="3">
    <location>
        <begin position="32"/>
        <end position="234"/>
    </location>
</feature>
<keyword evidence="2 4" id="KW-0012">Acyltransferase</keyword>
<keyword evidence="5" id="KW-1185">Reference proteome</keyword>